<sequence length="112" mass="12244">MKKPAILVLSLLLLSSFSAYSTTDAQQQAIESLGQLNGVALQCRYNPDMQLMKQAMVENLPKQRSLGELYDNATNAAFLGFAQQHKACPDNAEFTGTVSAAIDKLKQAFSHH</sequence>
<proteinExistence type="predicted"/>
<protein>
    <submittedName>
        <fullName evidence="1">Uncharacterized protein</fullName>
    </submittedName>
</protein>
<accession>A0A3B1B0M5</accession>
<evidence type="ECO:0000313" key="1">
    <source>
        <dbReference type="EMBL" id="VAX05544.1"/>
    </source>
</evidence>
<organism evidence="1">
    <name type="scientific">hydrothermal vent metagenome</name>
    <dbReference type="NCBI Taxonomy" id="652676"/>
    <lineage>
        <taxon>unclassified sequences</taxon>
        <taxon>metagenomes</taxon>
        <taxon>ecological metagenomes</taxon>
    </lineage>
</organism>
<dbReference type="AlphaFoldDB" id="A0A3B1B0M5"/>
<dbReference type="EMBL" id="UOFY01000002">
    <property type="protein sequence ID" value="VAX05544.1"/>
    <property type="molecule type" value="Genomic_DNA"/>
</dbReference>
<reference evidence="1" key="1">
    <citation type="submission" date="2018-06" db="EMBL/GenBank/DDBJ databases">
        <authorList>
            <person name="Zhirakovskaya E."/>
        </authorList>
    </citation>
    <scope>NUCLEOTIDE SEQUENCE</scope>
</reference>
<gene>
    <name evidence="1" type="ORF">MNBD_GAMMA25-176</name>
</gene>
<name>A0A3B1B0M5_9ZZZZ</name>